<evidence type="ECO:0008006" key="3">
    <source>
        <dbReference type="Google" id="ProtNLM"/>
    </source>
</evidence>
<evidence type="ECO:0000313" key="2">
    <source>
        <dbReference type="Proteomes" id="UP000298246"/>
    </source>
</evidence>
<dbReference type="OrthoDB" id="2706506at2"/>
<sequence length="103" mass="11534">MDKKHYYVSVQSRTILENQGDASYELEIEATPEERDQLEELFKELGEWDQATAVQVAPALGIAYHHDESNDGYDASLKAAYALIGKLGTAETQRHVASMFTAR</sequence>
<evidence type="ECO:0000313" key="1">
    <source>
        <dbReference type="EMBL" id="TFE85945.1"/>
    </source>
</evidence>
<accession>A0A4Y8PXG0</accession>
<organism evidence="1 2">
    <name type="scientific">Paenibacillus athensensis</name>
    <dbReference type="NCBI Taxonomy" id="1967502"/>
    <lineage>
        <taxon>Bacteria</taxon>
        <taxon>Bacillati</taxon>
        <taxon>Bacillota</taxon>
        <taxon>Bacilli</taxon>
        <taxon>Bacillales</taxon>
        <taxon>Paenibacillaceae</taxon>
        <taxon>Paenibacillus</taxon>
    </lineage>
</organism>
<gene>
    <name evidence="1" type="ORF">B5M42_16225</name>
</gene>
<comment type="caution">
    <text evidence="1">The sequence shown here is derived from an EMBL/GenBank/DDBJ whole genome shotgun (WGS) entry which is preliminary data.</text>
</comment>
<proteinExistence type="predicted"/>
<dbReference type="Proteomes" id="UP000298246">
    <property type="component" value="Unassembled WGS sequence"/>
</dbReference>
<keyword evidence="2" id="KW-1185">Reference proteome</keyword>
<dbReference type="AlphaFoldDB" id="A0A4Y8PXG0"/>
<dbReference type="RefSeq" id="WP_134754675.1">
    <property type="nucleotide sequence ID" value="NZ_MYFO02000006.1"/>
</dbReference>
<reference evidence="1 2" key="1">
    <citation type="submission" date="2017-03" db="EMBL/GenBank/DDBJ databases">
        <title>Isolation of Levoglucosan Utilizing Bacteria.</title>
        <authorList>
            <person name="Arya A.S."/>
        </authorList>
    </citation>
    <scope>NUCLEOTIDE SEQUENCE [LARGE SCALE GENOMIC DNA]</scope>
    <source>
        <strain evidence="1 2">MEC069</strain>
    </source>
</reference>
<name>A0A4Y8PXG0_9BACL</name>
<dbReference type="EMBL" id="MYFO01000022">
    <property type="protein sequence ID" value="TFE85945.1"/>
    <property type="molecule type" value="Genomic_DNA"/>
</dbReference>
<protein>
    <recommendedName>
        <fullName evidence="3">Hydrolase</fullName>
    </recommendedName>
</protein>